<dbReference type="InterPro" id="IPR039425">
    <property type="entry name" value="RNA_pol_sigma-70-like"/>
</dbReference>
<dbReference type="SUPFAM" id="SSF88946">
    <property type="entry name" value="Sigma2 domain of RNA polymerase sigma factors"/>
    <property type="match status" value="1"/>
</dbReference>
<accession>A0ABW0TXA9</accession>
<dbReference type="EMBL" id="JBHSNP010000024">
    <property type="protein sequence ID" value="MFC5603665.1"/>
    <property type="molecule type" value="Genomic_DNA"/>
</dbReference>
<dbReference type="InterPro" id="IPR014284">
    <property type="entry name" value="RNA_pol_sigma-70_dom"/>
</dbReference>
<dbReference type="Proteomes" id="UP001596071">
    <property type="component" value="Unassembled WGS sequence"/>
</dbReference>
<comment type="similarity">
    <text evidence="1">Belongs to the sigma-70 factor family. ECF subfamily.</text>
</comment>
<dbReference type="SUPFAM" id="SSF88659">
    <property type="entry name" value="Sigma3 and sigma4 domains of RNA polymerase sigma factors"/>
    <property type="match status" value="1"/>
</dbReference>
<dbReference type="RefSeq" id="WP_381444523.1">
    <property type="nucleotide sequence ID" value="NZ_JBHSNP010000024.1"/>
</dbReference>
<keyword evidence="8" id="KW-1185">Reference proteome</keyword>
<keyword evidence="2" id="KW-0805">Transcription regulation</keyword>
<evidence type="ECO:0000256" key="1">
    <source>
        <dbReference type="ARBA" id="ARBA00010641"/>
    </source>
</evidence>
<evidence type="ECO:0000313" key="8">
    <source>
        <dbReference type="Proteomes" id="UP001596071"/>
    </source>
</evidence>
<dbReference type="InterPro" id="IPR036388">
    <property type="entry name" value="WH-like_DNA-bd_sf"/>
</dbReference>
<dbReference type="CDD" id="cd06171">
    <property type="entry name" value="Sigma70_r4"/>
    <property type="match status" value="1"/>
</dbReference>
<dbReference type="InterPro" id="IPR007627">
    <property type="entry name" value="RNA_pol_sigma70_r2"/>
</dbReference>
<evidence type="ECO:0000259" key="6">
    <source>
        <dbReference type="Pfam" id="PF08281"/>
    </source>
</evidence>
<gene>
    <name evidence="7" type="ORF">ACFPTP_10590</name>
</gene>
<dbReference type="InterPro" id="IPR013325">
    <property type="entry name" value="RNA_pol_sigma_r2"/>
</dbReference>
<dbReference type="InterPro" id="IPR013324">
    <property type="entry name" value="RNA_pol_sigma_r3/r4-like"/>
</dbReference>
<dbReference type="Pfam" id="PF04542">
    <property type="entry name" value="Sigma70_r2"/>
    <property type="match status" value="1"/>
</dbReference>
<dbReference type="Gene3D" id="1.10.1740.10">
    <property type="match status" value="1"/>
</dbReference>
<evidence type="ECO:0000313" key="7">
    <source>
        <dbReference type="EMBL" id="MFC5603665.1"/>
    </source>
</evidence>
<keyword evidence="4" id="KW-0804">Transcription</keyword>
<evidence type="ECO:0000256" key="2">
    <source>
        <dbReference type="ARBA" id="ARBA00023015"/>
    </source>
</evidence>
<dbReference type="InterPro" id="IPR013249">
    <property type="entry name" value="RNA_pol_sigma70_r4_t2"/>
</dbReference>
<evidence type="ECO:0000256" key="4">
    <source>
        <dbReference type="ARBA" id="ARBA00023163"/>
    </source>
</evidence>
<organism evidence="7 8">
    <name type="scientific">Sporosarcina koreensis</name>
    <dbReference type="NCBI Taxonomy" id="334735"/>
    <lineage>
        <taxon>Bacteria</taxon>
        <taxon>Bacillati</taxon>
        <taxon>Bacillota</taxon>
        <taxon>Bacilli</taxon>
        <taxon>Bacillales</taxon>
        <taxon>Caryophanaceae</taxon>
        <taxon>Sporosarcina</taxon>
    </lineage>
</organism>
<dbReference type="PANTHER" id="PTHR43133:SF51">
    <property type="entry name" value="RNA POLYMERASE SIGMA FACTOR"/>
    <property type="match status" value="1"/>
</dbReference>
<reference evidence="8" key="1">
    <citation type="journal article" date="2019" name="Int. J. Syst. Evol. Microbiol.">
        <title>The Global Catalogue of Microorganisms (GCM) 10K type strain sequencing project: providing services to taxonomists for standard genome sequencing and annotation.</title>
        <authorList>
            <consortium name="The Broad Institute Genomics Platform"/>
            <consortium name="The Broad Institute Genome Sequencing Center for Infectious Disease"/>
            <person name="Wu L."/>
            <person name="Ma J."/>
        </authorList>
    </citation>
    <scope>NUCLEOTIDE SEQUENCE [LARGE SCALE GENOMIC DNA]</scope>
    <source>
        <strain evidence="8">KACC 11299</strain>
    </source>
</reference>
<dbReference type="Gene3D" id="1.10.10.10">
    <property type="entry name" value="Winged helix-like DNA-binding domain superfamily/Winged helix DNA-binding domain"/>
    <property type="match status" value="1"/>
</dbReference>
<sequence>MIAIQSTLIEKAQSGDENAFYELLEPLQAQLYRIAFVYARNEDDAVDIFQQSVIRAYEGLPKLKEPKYFSTWLTRIVINCSKSYIEKNKRIELIDPNKFDNYEANSPSYVDEQLDLWQALSRLEEKYTTVLVLRYYQDLAVKEIALILDCPEGTVKTNIRRGLQALRRQLKGAYIDEWVQSIEGSD</sequence>
<dbReference type="PANTHER" id="PTHR43133">
    <property type="entry name" value="RNA POLYMERASE ECF-TYPE SIGMA FACTO"/>
    <property type="match status" value="1"/>
</dbReference>
<evidence type="ECO:0000256" key="3">
    <source>
        <dbReference type="ARBA" id="ARBA00023082"/>
    </source>
</evidence>
<protein>
    <submittedName>
        <fullName evidence="7">Sigma-70 family RNA polymerase sigma factor</fullName>
    </submittedName>
</protein>
<dbReference type="Pfam" id="PF08281">
    <property type="entry name" value="Sigma70_r4_2"/>
    <property type="match status" value="1"/>
</dbReference>
<evidence type="ECO:0000259" key="5">
    <source>
        <dbReference type="Pfam" id="PF04542"/>
    </source>
</evidence>
<feature type="domain" description="RNA polymerase sigma factor 70 region 4 type 2" evidence="6">
    <location>
        <begin position="115"/>
        <end position="166"/>
    </location>
</feature>
<name>A0ABW0TXA9_9BACL</name>
<proteinExistence type="inferred from homology"/>
<keyword evidence="3" id="KW-0731">Sigma factor</keyword>
<comment type="caution">
    <text evidence="7">The sequence shown here is derived from an EMBL/GenBank/DDBJ whole genome shotgun (WGS) entry which is preliminary data.</text>
</comment>
<feature type="domain" description="RNA polymerase sigma-70 region 2" evidence="5">
    <location>
        <begin position="24"/>
        <end position="90"/>
    </location>
</feature>
<dbReference type="NCBIfam" id="TIGR02937">
    <property type="entry name" value="sigma70-ECF"/>
    <property type="match status" value="1"/>
</dbReference>